<gene>
    <name evidence="2" type="ORF">AVDCRST_MAG46-322</name>
</gene>
<dbReference type="Pfam" id="PF00583">
    <property type="entry name" value="Acetyltransf_1"/>
    <property type="match status" value="1"/>
</dbReference>
<dbReference type="PROSITE" id="PS51186">
    <property type="entry name" value="GNAT"/>
    <property type="match status" value="1"/>
</dbReference>
<dbReference type="InterPro" id="IPR016181">
    <property type="entry name" value="Acyl_CoA_acyltransferase"/>
</dbReference>
<dbReference type="SUPFAM" id="SSF55729">
    <property type="entry name" value="Acyl-CoA N-acyltransferases (Nat)"/>
    <property type="match status" value="1"/>
</dbReference>
<dbReference type="InterPro" id="IPR000182">
    <property type="entry name" value="GNAT_dom"/>
</dbReference>
<organism evidence="2">
    <name type="scientific">uncultured Nocardioidaceae bacterium</name>
    <dbReference type="NCBI Taxonomy" id="253824"/>
    <lineage>
        <taxon>Bacteria</taxon>
        <taxon>Bacillati</taxon>
        <taxon>Actinomycetota</taxon>
        <taxon>Actinomycetes</taxon>
        <taxon>Propionibacteriales</taxon>
        <taxon>Nocardioidaceae</taxon>
        <taxon>environmental samples</taxon>
    </lineage>
</organism>
<accession>A0A6J4KS85</accession>
<dbReference type="Gene3D" id="3.40.630.30">
    <property type="match status" value="1"/>
</dbReference>
<sequence>MSITVVNDARPEDVASARRFSVDTGMFEQEASGEVEQQLFAVIAGQDPGTVLAAKQGPVVVGVGYFAPEPFSDRCWNLYFLVVDKEYHGAGIGSRIVNEVEQRLRDLGPDKARILLIETSSTDQYANARVFYVARGYAEEATVRDYYGPGEHKVIFWKQLHA</sequence>
<dbReference type="EMBL" id="CADCUD010000024">
    <property type="protein sequence ID" value="CAA9313522.1"/>
    <property type="molecule type" value="Genomic_DNA"/>
</dbReference>
<dbReference type="GO" id="GO:0016747">
    <property type="term" value="F:acyltransferase activity, transferring groups other than amino-acyl groups"/>
    <property type="evidence" value="ECO:0007669"/>
    <property type="project" value="InterPro"/>
</dbReference>
<protein>
    <recommendedName>
        <fullName evidence="1">N-acetyltransferase domain-containing protein</fullName>
    </recommendedName>
</protein>
<reference evidence="2" key="1">
    <citation type="submission" date="2020-02" db="EMBL/GenBank/DDBJ databases">
        <authorList>
            <person name="Meier V. D."/>
        </authorList>
    </citation>
    <scope>NUCLEOTIDE SEQUENCE</scope>
    <source>
        <strain evidence="2">AVDCRST_MAG46</strain>
    </source>
</reference>
<proteinExistence type="predicted"/>
<evidence type="ECO:0000313" key="2">
    <source>
        <dbReference type="EMBL" id="CAA9313522.1"/>
    </source>
</evidence>
<dbReference type="CDD" id="cd04301">
    <property type="entry name" value="NAT_SF"/>
    <property type="match status" value="1"/>
</dbReference>
<evidence type="ECO:0000259" key="1">
    <source>
        <dbReference type="PROSITE" id="PS51186"/>
    </source>
</evidence>
<feature type="domain" description="N-acetyltransferase" evidence="1">
    <location>
        <begin position="4"/>
        <end position="161"/>
    </location>
</feature>
<name>A0A6J4KS85_9ACTN</name>
<dbReference type="AlphaFoldDB" id="A0A6J4KS85"/>